<evidence type="ECO:0000256" key="4">
    <source>
        <dbReference type="ARBA" id="ARBA00023136"/>
    </source>
</evidence>
<dbReference type="SMR" id="A0A7M7QGZ8"/>
<dbReference type="Pfam" id="PF01094">
    <property type="entry name" value="ANF_receptor"/>
    <property type="match status" value="2"/>
</dbReference>
<keyword evidence="2 6" id="KW-0812">Transmembrane</keyword>
<accession>A0A7M7QGZ8</accession>
<evidence type="ECO:0000256" key="3">
    <source>
        <dbReference type="ARBA" id="ARBA00022989"/>
    </source>
</evidence>
<evidence type="ECO:0000256" key="5">
    <source>
        <dbReference type="ARBA" id="ARBA00023180"/>
    </source>
</evidence>
<protein>
    <recommendedName>
        <fullName evidence="7">Receptor ligand binding region domain-containing protein</fullName>
    </recommendedName>
</protein>
<evidence type="ECO:0000259" key="7">
    <source>
        <dbReference type="Pfam" id="PF01094"/>
    </source>
</evidence>
<dbReference type="PANTHER" id="PTHR24060">
    <property type="entry name" value="METABOTROPIC GLUTAMATE RECEPTOR"/>
    <property type="match status" value="1"/>
</dbReference>
<dbReference type="InterPro" id="IPR028082">
    <property type="entry name" value="Peripla_BP_I"/>
</dbReference>
<dbReference type="OrthoDB" id="5984008at2759"/>
<keyword evidence="4 6" id="KW-0472">Membrane</keyword>
<dbReference type="KEGG" id="nvi:100116847"/>
<name>A0A7M7QGZ8_NASVI</name>
<dbReference type="RefSeq" id="XP_031786053.1">
    <property type="nucleotide sequence ID" value="XM_031930193.1"/>
</dbReference>
<dbReference type="InterPro" id="IPR050726">
    <property type="entry name" value="mGluR"/>
</dbReference>
<dbReference type="InParanoid" id="A0A7M7QGZ8"/>
<dbReference type="InterPro" id="IPR001828">
    <property type="entry name" value="ANF_lig-bd_rcpt"/>
</dbReference>
<dbReference type="AlphaFoldDB" id="A0A7M7QGZ8"/>
<dbReference type="InterPro" id="IPR049873">
    <property type="entry name" value="NMDA1-like_N"/>
</dbReference>
<keyword evidence="5" id="KW-0325">Glycoprotein</keyword>
<dbReference type="GeneID" id="100116847"/>
<proteinExistence type="predicted"/>
<sequence length="474" mass="53501">MESRKITFKIFADCNMQIKSMSVRYFIFLAIIIRQYAKGKHSQTFNNPGYFKIGGMLSDGDSEAFFNETIDNLNFASQYVNKGVTYGHVVIAMDSNPIRTALNVCKFLIAQKVYAIIVSHPPVGELSPAAVSYTSGFYHIPVIGISSRDSAFSDKNIHVSFLRTVPPYSHQADVWVELLKYFNYMKVIFIHSSDTDGRSLLGRFQSTSQILEDDMEVKIQVENVIEFEPGLSNFKSELLLLKSAQSRVYLMYASAEDAEIIFKNAAELNMTGAGYVWLVTEQALNSNNVPEGVLGLKLINVTNEKSHIKDSLYVLVSALREMNQTESITEAPQDCDNSGLIWETGKKLFEYVRQQTLENGATGRVAFDDNGDRIYAEYDVVNSRLSNKFVSVGQYYYSSESSKMKLIVNDSIIIWPGKIKNKPEGFLIPTHLKVLTVEEKPFVYVRKATGMKCEVEEVLCPNYKSNKGKWIKTN</sequence>
<evidence type="ECO:0000256" key="2">
    <source>
        <dbReference type="ARBA" id="ARBA00022692"/>
    </source>
</evidence>
<evidence type="ECO:0000256" key="1">
    <source>
        <dbReference type="ARBA" id="ARBA00004370"/>
    </source>
</evidence>
<dbReference type="Proteomes" id="UP000002358">
    <property type="component" value="Unassembled WGS sequence"/>
</dbReference>
<feature type="transmembrane region" description="Helical" evidence="6">
    <location>
        <begin position="21"/>
        <end position="37"/>
    </location>
</feature>
<evidence type="ECO:0000256" key="6">
    <source>
        <dbReference type="SAM" id="Phobius"/>
    </source>
</evidence>
<feature type="domain" description="Receptor ligand binding region" evidence="7">
    <location>
        <begin position="309"/>
        <end position="382"/>
    </location>
</feature>
<comment type="subcellular location">
    <subcellularLocation>
        <location evidence="1">Membrane</location>
    </subcellularLocation>
</comment>
<evidence type="ECO:0000313" key="8">
    <source>
        <dbReference type="EnsemblMetazoa" id="XP_031786053"/>
    </source>
</evidence>
<keyword evidence="9" id="KW-1185">Reference proteome</keyword>
<reference evidence="8" key="1">
    <citation type="submission" date="2021-01" db="UniProtKB">
        <authorList>
            <consortium name="EnsemblMetazoa"/>
        </authorList>
    </citation>
    <scope>IDENTIFICATION</scope>
</reference>
<dbReference type="FunFam" id="3.40.50.2300:FF:000025">
    <property type="entry name" value="glutamate receptor ionotropic, NMDA 1 isoform X1"/>
    <property type="match status" value="1"/>
</dbReference>
<organism evidence="8 9">
    <name type="scientific">Nasonia vitripennis</name>
    <name type="common">Parasitic wasp</name>
    <dbReference type="NCBI Taxonomy" id="7425"/>
    <lineage>
        <taxon>Eukaryota</taxon>
        <taxon>Metazoa</taxon>
        <taxon>Ecdysozoa</taxon>
        <taxon>Arthropoda</taxon>
        <taxon>Hexapoda</taxon>
        <taxon>Insecta</taxon>
        <taxon>Pterygota</taxon>
        <taxon>Neoptera</taxon>
        <taxon>Endopterygota</taxon>
        <taxon>Hymenoptera</taxon>
        <taxon>Apocrita</taxon>
        <taxon>Proctotrupomorpha</taxon>
        <taxon>Chalcidoidea</taxon>
        <taxon>Pteromalidae</taxon>
        <taxon>Pteromalinae</taxon>
        <taxon>Nasonia</taxon>
    </lineage>
</organism>
<keyword evidence="3 6" id="KW-1133">Transmembrane helix</keyword>
<dbReference type="SUPFAM" id="SSF53822">
    <property type="entry name" value="Periplasmic binding protein-like I"/>
    <property type="match status" value="1"/>
</dbReference>
<dbReference type="Gene3D" id="3.40.50.2300">
    <property type="match status" value="2"/>
</dbReference>
<feature type="domain" description="Receptor ligand binding region" evidence="7">
    <location>
        <begin position="82"/>
        <end position="297"/>
    </location>
</feature>
<dbReference type="EnsemblMetazoa" id="XM_031930193">
    <property type="protein sequence ID" value="XP_031786053"/>
    <property type="gene ID" value="LOC100116847"/>
</dbReference>
<evidence type="ECO:0000313" key="9">
    <source>
        <dbReference type="Proteomes" id="UP000002358"/>
    </source>
</evidence>
<dbReference type="GO" id="GO:0016020">
    <property type="term" value="C:membrane"/>
    <property type="evidence" value="ECO:0007669"/>
    <property type="project" value="UniProtKB-SubCell"/>
</dbReference>
<dbReference type="CDD" id="cd06379">
    <property type="entry name" value="PBP1_iGluR_NMDA_NR1"/>
    <property type="match status" value="1"/>
</dbReference>
<dbReference type="FunFam" id="3.40.50.2300:FF:000266">
    <property type="entry name" value="Glutamate [NMDA] receptor subunit 1"/>
    <property type="match status" value="1"/>
</dbReference>